<evidence type="ECO:0000256" key="8">
    <source>
        <dbReference type="SAM" id="MobiDB-lite"/>
    </source>
</evidence>
<dbReference type="Gene3D" id="1.10.510.10">
    <property type="entry name" value="Transferase(Phosphotransferase) domain 1"/>
    <property type="match status" value="1"/>
</dbReference>
<accession>A0A4R6VMR4</accession>
<dbReference type="GO" id="GO:0005524">
    <property type="term" value="F:ATP binding"/>
    <property type="evidence" value="ECO:0007669"/>
    <property type="project" value="UniProtKB-UniRule"/>
</dbReference>
<organism evidence="11 12">
    <name type="scientific">Actinomycetospora succinea</name>
    <dbReference type="NCBI Taxonomy" id="663603"/>
    <lineage>
        <taxon>Bacteria</taxon>
        <taxon>Bacillati</taxon>
        <taxon>Actinomycetota</taxon>
        <taxon>Actinomycetes</taxon>
        <taxon>Pseudonocardiales</taxon>
        <taxon>Pseudonocardiaceae</taxon>
        <taxon>Actinomycetospora</taxon>
    </lineage>
</organism>
<evidence type="ECO:0000259" key="10">
    <source>
        <dbReference type="PROSITE" id="PS50011"/>
    </source>
</evidence>
<gene>
    <name evidence="11" type="ORF">EV188_101503</name>
</gene>
<dbReference type="PANTHER" id="PTHR43289:SF6">
    <property type="entry name" value="SERINE_THREONINE-PROTEIN KINASE NEKL-3"/>
    <property type="match status" value="1"/>
</dbReference>
<keyword evidence="2 11" id="KW-0723">Serine/threonine-protein kinase</keyword>
<evidence type="ECO:0000256" key="3">
    <source>
        <dbReference type="ARBA" id="ARBA00022679"/>
    </source>
</evidence>
<evidence type="ECO:0000256" key="1">
    <source>
        <dbReference type="ARBA" id="ARBA00012513"/>
    </source>
</evidence>
<dbReference type="SUPFAM" id="SSF56112">
    <property type="entry name" value="Protein kinase-like (PK-like)"/>
    <property type="match status" value="1"/>
</dbReference>
<evidence type="ECO:0000256" key="5">
    <source>
        <dbReference type="ARBA" id="ARBA00022777"/>
    </source>
</evidence>
<dbReference type="PROSITE" id="PS00108">
    <property type="entry name" value="PROTEIN_KINASE_ST"/>
    <property type="match status" value="1"/>
</dbReference>
<evidence type="ECO:0000256" key="9">
    <source>
        <dbReference type="SAM" id="Phobius"/>
    </source>
</evidence>
<evidence type="ECO:0000256" key="2">
    <source>
        <dbReference type="ARBA" id="ARBA00022527"/>
    </source>
</evidence>
<dbReference type="CDD" id="cd14014">
    <property type="entry name" value="STKc_PknB_like"/>
    <property type="match status" value="1"/>
</dbReference>
<dbReference type="EC" id="2.7.11.1" evidence="1"/>
<feature type="compositionally biased region" description="Low complexity" evidence="8">
    <location>
        <begin position="399"/>
        <end position="412"/>
    </location>
</feature>
<comment type="caution">
    <text evidence="11">The sequence shown here is derived from an EMBL/GenBank/DDBJ whole genome shotgun (WGS) entry which is preliminary data.</text>
</comment>
<dbReference type="PROSITE" id="PS50011">
    <property type="entry name" value="PROTEIN_KINASE_DOM"/>
    <property type="match status" value="1"/>
</dbReference>
<dbReference type="GO" id="GO:0004674">
    <property type="term" value="F:protein serine/threonine kinase activity"/>
    <property type="evidence" value="ECO:0007669"/>
    <property type="project" value="UniProtKB-KW"/>
</dbReference>
<dbReference type="InterPro" id="IPR017441">
    <property type="entry name" value="Protein_kinase_ATP_BS"/>
</dbReference>
<evidence type="ECO:0000256" key="6">
    <source>
        <dbReference type="ARBA" id="ARBA00022840"/>
    </source>
</evidence>
<keyword evidence="12" id="KW-1185">Reference proteome</keyword>
<dbReference type="PANTHER" id="PTHR43289">
    <property type="entry name" value="MITOGEN-ACTIVATED PROTEIN KINASE KINASE KINASE 20-RELATED"/>
    <property type="match status" value="1"/>
</dbReference>
<feature type="transmembrane region" description="Helical" evidence="9">
    <location>
        <begin position="481"/>
        <end position="505"/>
    </location>
</feature>
<dbReference type="SMART" id="SM00220">
    <property type="entry name" value="S_TKc"/>
    <property type="match status" value="1"/>
</dbReference>
<reference evidence="11 12" key="1">
    <citation type="submission" date="2019-03" db="EMBL/GenBank/DDBJ databases">
        <title>Genomic Encyclopedia of Type Strains, Phase IV (KMG-IV): sequencing the most valuable type-strain genomes for metagenomic binning, comparative biology and taxonomic classification.</title>
        <authorList>
            <person name="Goeker M."/>
        </authorList>
    </citation>
    <scope>NUCLEOTIDE SEQUENCE [LARGE SCALE GENOMIC DNA]</scope>
    <source>
        <strain evidence="11 12">DSM 45775</strain>
    </source>
</reference>
<evidence type="ECO:0000313" key="11">
    <source>
        <dbReference type="EMBL" id="TDQ65253.1"/>
    </source>
</evidence>
<feature type="domain" description="Protein kinase" evidence="10">
    <location>
        <begin position="8"/>
        <end position="274"/>
    </location>
</feature>
<dbReference type="AlphaFoldDB" id="A0A4R6VMR4"/>
<dbReference type="EMBL" id="SNYO01000001">
    <property type="protein sequence ID" value="TDQ65253.1"/>
    <property type="molecule type" value="Genomic_DNA"/>
</dbReference>
<dbReference type="InterPro" id="IPR011009">
    <property type="entry name" value="Kinase-like_dom_sf"/>
</dbReference>
<feature type="compositionally biased region" description="Low complexity" evidence="8">
    <location>
        <begin position="311"/>
        <end position="374"/>
    </location>
</feature>
<evidence type="ECO:0000256" key="7">
    <source>
        <dbReference type="PROSITE-ProRule" id="PRU10141"/>
    </source>
</evidence>
<feature type="region of interest" description="Disordered" evidence="8">
    <location>
        <begin position="276"/>
        <end position="476"/>
    </location>
</feature>
<keyword evidence="9" id="KW-0812">Transmembrane</keyword>
<dbReference type="RefSeq" id="WP_279536697.1">
    <property type="nucleotide sequence ID" value="NZ_SNYO01000001.1"/>
</dbReference>
<keyword evidence="5 11" id="KW-0418">Kinase</keyword>
<sequence length="510" mass="52327">MAERFGPYELLRVVGRGGMGEVFEAHDTEHDRVVALKRLTAEGAGDEEYQRRFRREARLVARLSSPHVIPIHSYGEIDGQLFLDMRLVGGADLERILATEGRLPPARAVAIVEQVASALDAAHHAGLVHRDVKPSNVLVDDAVGANEFAYLVDFGITRSMVGDDSAPLTGTRVLIGSMDYMAPERFSGTGGHGIDVYALACLLYECLTGTRPFPIDDFTELMTAHLYTAPPAPSRSVPGLDEAFDAVVASGLAKDPEQRPASAGALAAAARAALDADTGAKVPSTPTTAQWERPVLEPGAGAPRRGGTERSSASSPASSSGASSPVDAPTTAVRSTTAAGTAASGAASRAAADVTDALRPGARSAPAGAAHGPRPQGPAGPPRASLQAMRQARTPGPPARGTGTGMRPPTGGVTDGPRRPGAPPARTQTREGAGGSGYYPRPGAEPAPTTRPAPTVGREPEPLAPPETTEPDAGRGTGRKALWIALVVLGTALAVAAAVYVAVLLTPAAG</sequence>
<keyword evidence="9" id="KW-0472">Membrane</keyword>
<evidence type="ECO:0000313" key="12">
    <source>
        <dbReference type="Proteomes" id="UP000295705"/>
    </source>
</evidence>
<keyword evidence="6 7" id="KW-0067">ATP-binding</keyword>
<keyword evidence="3" id="KW-0808">Transferase</keyword>
<keyword evidence="4 7" id="KW-0547">Nucleotide-binding</keyword>
<dbReference type="Proteomes" id="UP000295705">
    <property type="component" value="Unassembled WGS sequence"/>
</dbReference>
<dbReference type="Gene3D" id="3.30.200.20">
    <property type="entry name" value="Phosphorylase Kinase, domain 1"/>
    <property type="match status" value="1"/>
</dbReference>
<feature type="binding site" evidence="7">
    <location>
        <position position="37"/>
    </location>
    <ligand>
        <name>ATP</name>
        <dbReference type="ChEBI" id="CHEBI:30616"/>
    </ligand>
</feature>
<evidence type="ECO:0000256" key="4">
    <source>
        <dbReference type="ARBA" id="ARBA00022741"/>
    </source>
</evidence>
<proteinExistence type="predicted"/>
<dbReference type="Pfam" id="PF00069">
    <property type="entry name" value="Pkinase"/>
    <property type="match status" value="1"/>
</dbReference>
<dbReference type="InterPro" id="IPR000719">
    <property type="entry name" value="Prot_kinase_dom"/>
</dbReference>
<keyword evidence="9" id="KW-1133">Transmembrane helix</keyword>
<dbReference type="InterPro" id="IPR008271">
    <property type="entry name" value="Ser/Thr_kinase_AS"/>
</dbReference>
<protein>
    <recommendedName>
        <fullName evidence="1">non-specific serine/threonine protein kinase</fullName>
        <ecNumber evidence="1">2.7.11.1</ecNumber>
    </recommendedName>
</protein>
<name>A0A4R6VMR4_9PSEU</name>
<dbReference type="PROSITE" id="PS00107">
    <property type="entry name" value="PROTEIN_KINASE_ATP"/>
    <property type="match status" value="1"/>
</dbReference>